<proteinExistence type="predicted"/>
<evidence type="ECO:0000256" key="8">
    <source>
        <dbReference type="ARBA" id="ARBA00022832"/>
    </source>
</evidence>
<dbReference type="GO" id="GO:0004312">
    <property type="term" value="F:fatty acid synthase activity"/>
    <property type="evidence" value="ECO:0007669"/>
    <property type="project" value="UniProtKB-EC"/>
</dbReference>
<keyword evidence="6" id="KW-0597">Phosphoprotein</keyword>
<dbReference type="Gene3D" id="3.40.50.720">
    <property type="entry name" value="NAD(P)-binding Rossmann-like Domain"/>
    <property type="match status" value="1"/>
</dbReference>
<keyword evidence="7" id="KW-0808">Transferase</keyword>
<evidence type="ECO:0000256" key="4">
    <source>
        <dbReference type="ARBA" id="ARBA00022450"/>
    </source>
</evidence>
<evidence type="ECO:0000256" key="13">
    <source>
        <dbReference type="ARBA" id="ARBA00023268"/>
    </source>
</evidence>
<comment type="catalytic activity">
    <reaction evidence="14">
        <text>acetyl-CoA + n malonyl-CoA + 2n NADPH + 2n H(+) = a long-chain fatty acid + (n+1) CoA + n CO2 + 2n NADP(+).</text>
        <dbReference type="EC" id="2.3.1.85"/>
    </reaction>
</comment>
<dbReference type="InterPro" id="IPR036291">
    <property type="entry name" value="NAD(P)-bd_dom_sf"/>
</dbReference>
<sequence>MASGKHMGKVVLQIREEEPGEPRVVPPSPLRLAAATRTGFFPDKCYVLPGGLGGFGLELADWMVTRGCRKLVLTSRSGLRSGYQKLCVHRWKIAGVKVLVTRTDAAAPGGAEQLLREAEKLGPVGGIFNLAMVLRDALIENQTAEDYATVCGPKVNGTIALDKASRKLCPKLDHFVVFSSVSCGRGNAGQSNYGYANSVMERVCEQRVADNLPGLAIQWGAIGDVGVLRETMGADVVVGGTIPQKIGSCFAVLDQFLRLDSAIVSSLVKADLSSSAKGAQKQDLVQAVAHILGVKDASTISPTVTLGELGMDSLMGVEVKQTIERDYDLVLSMQEIRQLNIEKLREISGGSSQQSSPQEQAPAGEDQSEDDVPKLTLFERLVPDSAIVEMNNKPTRGSPIFVVHPVEGHVAALSEIANCLVTRAVGIQRTVDIPITTIEGLAATYLEKIIEVQPEGPYHIVGYSFGASVAFEIAVLLQKRNLPVGSLTLLDGAPGYVSAHTQSYETKLTDTNEEEASLFCAFLMQYLHIDFLKVKKELEQHPTWEAKQELATDLLLSQSEVKPSRQDVAEAAKAMYKFLKAGSVYKPAEGVRFHGDITLVKASKPRKMARQLPPDYGISQCCDGQVHVHVVEGLHESFILGAGAEQCARLINHQVEPSAVQH</sequence>
<dbReference type="SUPFAM" id="SSF47336">
    <property type="entry name" value="ACP-like"/>
    <property type="match status" value="1"/>
</dbReference>
<evidence type="ECO:0000256" key="10">
    <source>
        <dbReference type="ARBA" id="ARBA00023002"/>
    </source>
</evidence>
<dbReference type="GO" id="GO:0031177">
    <property type="term" value="F:phosphopantetheine binding"/>
    <property type="evidence" value="ECO:0007669"/>
    <property type="project" value="InterPro"/>
</dbReference>
<dbReference type="InterPro" id="IPR057326">
    <property type="entry name" value="KR_dom"/>
</dbReference>
<evidence type="ECO:0000256" key="2">
    <source>
        <dbReference type="ARBA" id="ARBA00012873"/>
    </source>
</evidence>
<dbReference type="SMART" id="SM00822">
    <property type="entry name" value="PKS_KR"/>
    <property type="match status" value="1"/>
</dbReference>
<dbReference type="PANTHER" id="PTHR43775">
    <property type="entry name" value="FATTY ACID SYNTHASE"/>
    <property type="match status" value="1"/>
</dbReference>
<evidence type="ECO:0000313" key="17">
    <source>
        <dbReference type="EMBL" id="JAR86959.1"/>
    </source>
</evidence>
<dbReference type="InterPro" id="IPR013968">
    <property type="entry name" value="PKS_KR"/>
</dbReference>
<dbReference type="Gene3D" id="3.40.50.1820">
    <property type="entry name" value="alpha/beta hydrolase"/>
    <property type="match status" value="2"/>
</dbReference>
<dbReference type="InterPro" id="IPR009081">
    <property type="entry name" value="PP-bd_ACP"/>
</dbReference>
<dbReference type="FunFam" id="1.10.1200.10:FF:000013">
    <property type="entry name" value="Fatty acid synthase"/>
    <property type="match status" value="1"/>
</dbReference>
<keyword evidence="12" id="KW-0275">Fatty acid biosynthesis</keyword>
<name>A0A147B841_9ACAR</name>
<keyword evidence="9" id="KW-0521">NADP</keyword>
<evidence type="ECO:0000256" key="12">
    <source>
        <dbReference type="ARBA" id="ARBA00023160"/>
    </source>
</evidence>
<dbReference type="EC" id="2.3.1.85" evidence="2"/>
<evidence type="ECO:0000256" key="9">
    <source>
        <dbReference type="ARBA" id="ARBA00022857"/>
    </source>
</evidence>
<feature type="region of interest" description="Disordered" evidence="15">
    <location>
        <begin position="348"/>
        <end position="370"/>
    </location>
</feature>
<dbReference type="GO" id="GO:0016491">
    <property type="term" value="F:oxidoreductase activity"/>
    <property type="evidence" value="ECO:0007669"/>
    <property type="project" value="UniProtKB-KW"/>
</dbReference>
<dbReference type="CDD" id="cd08954">
    <property type="entry name" value="KR_1_FAS_SDR_x"/>
    <property type="match status" value="1"/>
</dbReference>
<feature type="domain" description="Carrier" evidence="16">
    <location>
        <begin position="275"/>
        <end position="355"/>
    </location>
</feature>
<keyword evidence="10" id="KW-0560">Oxidoreductase</keyword>
<dbReference type="InterPro" id="IPR050091">
    <property type="entry name" value="PKS_NRPS_Biosynth_Enz"/>
</dbReference>
<dbReference type="SUPFAM" id="SSF51735">
    <property type="entry name" value="NAD(P)-binding Rossmann-fold domains"/>
    <property type="match status" value="1"/>
</dbReference>
<organism evidence="17">
    <name type="scientific">Alectorobius mimon</name>
    <dbReference type="NCBI Taxonomy" id="360319"/>
    <lineage>
        <taxon>Eukaryota</taxon>
        <taxon>Metazoa</taxon>
        <taxon>Ecdysozoa</taxon>
        <taxon>Arthropoda</taxon>
        <taxon>Chelicerata</taxon>
        <taxon>Arachnida</taxon>
        <taxon>Acari</taxon>
        <taxon>Parasitiformes</taxon>
        <taxon>Ixodida</taxon>
        <taxon>Ixodoidea</taxon>
        <taxon>Argasidae</taxon>
        <taxon>Ornithodorinae</taxon>
        <taxon>Alectorobius</taxon>
    </lineage>
</organism>
<dbReference type="InterPro" id="IPR020806">
    <property type="entry name" value="PKS_PP-bd"/>
</dbReference>
<dbReference type="EC" id="3.1.2.14" evidence="1"/>
<evidence type="ECO:0000256" key="11">
    <source>
        <dbReference type="ARBA" id="ARBA00023098"/>
    </source>
</evidence>
<dbReference type="InterPro" id="IPR001031">
    <property type="entry name" value="Thioesterase"/>
</dbReference>
<dbReference type="SUPFAM" id="SSF53474">
    <property type="entry name" value="alpha/beta-Hydrolases"/>
    <property type="match status" value="1"/>
</dbReference>
<keyword evidence="8" id="KW-0276">Fatty acid metabolism</keyword>
<dbReference type="PANTHER" id="PTHR43775:SF7">
    <property type="entry name" value="FATTY ACID SYNTHASE"/>
    <property type="match status" value="1"/>
</dbReference>
<dbReference type="AlphaFoldDB" id="A0A147B841"/>
<dbReference type="PROSITE" id="PS50075">
    <property type="entry name" value="CARRIER"/>
    <property type="match status" value="1"/>
</dbReference>
<evidence type="ECO:0000256" key="3">
    <source>
        <dbReference type="ARBA" id="ARBA00018769"/>
    </source>
</evidence>
<dbReference type="GO" id="GO:0016297">
    <property type="term" value="F:fatty acyl-[ACP] hydrolase activity"/>
    <property type="evidence" value="ECO:0007669"/>
    <property type="project" value="UniProtKB-EC"/>
</dbReference>
<evidence type="ECO:0000259" key="16">
    <source>
        <dbReference type="PROSITE" id="PS50075"/>
    </source>
</evidence>
<dbReference type="SMART" id="SM00823">
    <property type="entry name" value="PKS_PP"/>
    <property type="match status" value="1"/>
</dbReference>
<keyword evidence="13" id="KW-0511">Multifunctional enzyme</keyword>
<keyword evidence="11" id="KW-0443">Lipid metabolism</keyword>
<reference evidence="17" key="1">
    <citation type="submission" date="2016-03" db="EMBL/GenBank/DDBJ databases">
        <title>Gut transcriptome analysis on engorged females of Ornithodoros mimon (Acari: Argasidae) and phylogenetic inferences of soft ticks.</title>
        <authorList>
            <person name="Landulfo G.A."/>
            <person name="Giovanni D."/>
            <person name="Carvalho E."/>
            <person name="Junqueira-de-Azevedo I."/>
            <person name="Patane J."/>
            <person name="Mendoca R."/>
            <person name="Barros-Battesti D."/>
        </authorList>
    </citation>
    <scope>NUCLEOTIDE SEQUENCE</scope>
    <source>
        <strain evidence="17">Females</strain>
        <tissue evidence="17">Gut</tissue>
    </source>
</reference>
<evidence type="ECO:0000256" key="7">
    <source>
        <dbReference type="ARBA" id="ARBA00022679"/>
    </source>
</evidence>
<dbReference type="GO" id="GO:0006633">
    <property type="term" value="P:fatty acid biosynthetic process"/>
    <property type="evidence" value="ECO:0007669"/>
    <property type="project" value="UniProtKB-KW"/>
</dbReference>
<protein>
    <recommendedName>
        <fullName evidence="3">Fatty acid synthase</fullName>
        <ecNumber evidence="2">2.3.1.85</ecNumber>
        <ecNumber evidence="1">3.1.2.14</ecNumber>
    </recommendedName>
</protein>
<dbReference type="Gene3D" id="1.10.1200.10">
    <property type="entry name" value="ACP-like"/>
    <property type="match status" value="1"/>
</dbReference>
<evidence type="ECO:0000256" key="14">
    <source>
        <dbReference type="ARBA" id="ARBA00044883"/>
    </source>
</evidence>
<dbReference type="Pfam" id="PF00975">
    <property type="entry name" value="Thioesterase"/>
    <property type="match status" value="1"/>
</dbReference>
<keyword evidence="5" id="KW-0444">Lipid biosynthesis</keyword>
<evidence type="ECO:0000256" key="1">
    <source>
        <dbReference type="ARBA" id="ARBA00012480"/>
    </source>
</evidence>
<dbReference type="InterPro" id="IPR036736">
    <property type="entry name" value="ACP-like_sf"/>
</dbReference>
<evidence type="ECO:0000256" key="5">
    <source>
        <dbReference type="ARBA" id="ARBA00022516"/>
    </source>
</evidence>
<evidence type="ECO:0000256" key="6">
    <source>
        <dbReference type="ARBA" id="ARBA00022553"/>
    </source>
</evidence>
<dbReference type="Pfam" id="PF08659">
    <property type="entry name" value="KR"/>
    <property type="match status" value="1"/>
</dbReference>
<dbReference type="InterPro" id="IPR029058">
    <property type="entry name" value="AB_hydrolase_fold"/>
</dbReference>
<keyword evidence="4" id="KW-0596">Phosphopantetheine</keyword>
<dbReference type="Pfam" id="PF00550">
    <property type="entry name" value="PP-binding"/>
    <property type="match status" value="1"/>
</dbReference>
<evidence type="ECO:0000256" key="15">
    <source>
        <dbReference type="SAM" id="MobiDB-lite"/>
    </source>
</evidence>
<dbReference type="EMBL" id="GEIB01001169">
    <property type="protein sequence ID" value="JAR86959.1"/>
    <property type="molecule type" value="Transcribed_RNA"/>
</dbReference>
<accession>A0A147B841</accession>